<evidence type="ECO:0000313" key="4">
    <source>
        <dbReference type="Proteomes" id="UP000559962"/>
    </source>
</evidence>
<dbReference type="GO" id="GO:0006629">
    <property type="term" value="P:lipid metabolic process"/>
    <property type="evidence" value="ECO:0007669"/>
    <property type="project" value="InterPro"/>
</dbReference>
<name>A0A847J3R7_9LACT</name>
<protein>
    <submittedName>
        <fullName evidence="3">VWA domain-containing protein</fullName>
    </submittedName>
</protein>
<dbReference type="Pfam" id="PF01764">
    <property type="entry name" value="Lipase_3"/>
    <property type="match status" value="1"/>
</dbReference>
<feature type="domain" description="Fungal lipase-type" evidence="2">
    <location>
        <begin position="369"/>
        <end position="468"/>
    </location>
</feature>
<dbReference type="InterPro" id="IPR036465">
    <property type="entry name" value="vWFA_dom_sf"/>
</dbReference>
<dbReference type="Gene3D" id="3.40.50.1820">
    <property type="entry name" value="alpha/beta hydrolase"/>
    <property type="match status" value="1"/>
</dbReference>
<dbReference type="AlphaFoldDB" id="A0A847J3R7"/>
<keyword evidence="1" id="KW-0732">Signal</keyword>
<sequence>MKKIMMSLLLGVMLIGQLSVAHGLGVEENPFLQTSNEKIVKVNLDETTLTVFLIDTSRTMRGNGIQTTIDESRTIIEPTKDRGVIQEKLTTLTCQGKSDLTAGLKTVGKLVESKQFTKTNLIIISDNAPTSGETLQKGMYKRKDIYSYKFANAADDFAKVLKSARVSIRTLAFMDHVANTTKDFTQRFFENIQNAGFVDISQGIDFLFEYIEPNQTLLSGQFDYGVTVEDRKGKRDASTQFYYTDDYFKQSSYITQRQGLSYNSSLATMSLNLELSAWGSPTQANYLFKSNNVKDLLNKLDFKEFEANDDFKFKPTNDSIGAVLANKKLKVDQEDYTLLALAIRGGGYESEWASNVTLGTSGQHQGFDKASQDVLTFLDSYVIKHKIQGKIKLWLTGYSRAAATANLVAGSLNNGRKMPQVTLSLANMYAFCFEPPAGTLDTFDAKKDKHHNVVNIVNLNDIVTKVAPNAENFEFVRYGEDTTLPTKEGVGDTQYNLLRDRMLRELEQIESLNDYLLDDFKWKKISLTNKSLIVNDTSKDDVLNDYLKTFINTFATEELMNRAYYVRHHQEDLHTIMAAVLGNTSNKKMVYGTEVLKILLDLKDNSPKDLILKKSALQKFGQIIGIDDFTELNSSALELLLEFMIKHPNLTVTLFENLQIIGNAHQPEICLAWLRSQDKNYTTPLPLLQNKRDDSDNYRV</sequence>
<dbReference type="EMBL" id="JAAYVO010000113">
    <property type="protein sequence ID" value="NLH36009.1"/>
    <property type="molecule type" value="Genomic_DNA"/>
</dbReference>
<feature type="signal peptide" evidence="1">
    <location>
        <begin position="1"/>
        <end position="21"/>
    </location>
</feature>
<dbReference type="SUPFAM" id="SSF53300">
    <property type="entry name" value="vWA-like"/>
    <property type="match status" value="1"/>
</dbReference>
<feature type="chain" id="PRO_5039321340" evidence="1">
    <location>
        <begin position="22"/>
        <end position="700"/>
    </location>
</feature>
<reference evidence="3 4" key="1">
    <citation type="journal article" date="2020" name="Biotechnol. Biofuels">
        <title>New insights from the biogas microbiome by comprehensive genome-resolved metagenomics of nearly 1600 species originating from multiple anaerobic digesters.</title>
        <authorList>
            <person name="Campanaro S."/>
            <person name="Treu L."/>
            <person name="Rodriguez-R L.M."/>
            <person name="Kovalovszki A."/>
            <person name="Ziels R.M."/>
            <person name="Maus I."/>
            <person name="Zhu X."/>
            <person name="Kougias P.G."/>
            <person name="Basile A."/>
            <person name="Luo G."/>
            <person name="Schluter A."/>
            <person name="Konstantinidis K.T."/>
            <person name="Angelidaki I."/>
        </authorList>
    </citation>
    <scope>NUCLEOTIDE SEQUENCE [LARGE SCALE GENOMIC DNA]</scope>
    <source>
        <strain evidence="3">AS27yjCOA_61</strain>
    </source>
</reference>
<dbReference type="Proteomes" id="UP000559962">
    <property type="component" value="Unassembled WGS sequence"/>
</dbReference>
<dbReference type="Gene3D" id="3.40.50.410">
    <property type="entry name" value="von Willebrand factor, type A domain"/>
    <property type="match status" value="1"/>
</dbReference>
<dbReference type="InterPro" id="IPR029058">
    <property type="entry name" value="AB_hydrolase_fold"/>
</dbReference>
<comment type="caution">
    <text evidence="3">The sequence shown here is derived from an EMBL/GenBank/DDBJ whole genome shotgun (WGS) entry which is preliminary data.</text>
</comment>
<dbReference type="InterPro" id="IPR002921">
    <property type="entry name" value="Fungal_lipase-type"/>
</dbReference>
<evidence type="ECO:0000256" key="1">
    <source>
        <dbReference type="SAM" id="SignalP"/>
    </source>
</evidence>
<organism evidence="3 4">
    <name type="scientific">Pseudolactococcus chungangensis</name>
    <dbReference type="NCBI Taxonomy" id="451457"/>
    <lineage>
        <taxon>Bacteria</taxon>
        <taxon>Bacillati</taxon>
        <taxon>Bacillota</taxon>
        <taxon>Bacilli</taxon>
        <taxon>Lactobacillales</taxon>
        <taxon>Streptococcaceae</taxon>
        <taxon>Pseudolactococcus</taxon>
    </lineage>
</organism>
<dbReference type="SUPFAM" id="SSF53474">
    <property type="entry name" value="alpha/beta-Hydrolases"/>
    <property type="match status" value="1"/>
</dbReference>
<accession>A0A847J3R7</accession>
<evidence type="ECO:0000259" key="2">
    <source>
        <dbReference type="Pfam" id="PF01764"/>
    </source>
</evidence>
<gene>
    <name evidence="3" type="ORF">GX453_08345</name>
</gene>
<evidence type="ECO:0000313" key="3">
    <source>
        <dbReference type="EMBL" id="NLH36009.1"/>
    </source>
</evidence>
<proteinExistence type="predicted"/>